<dbReference type="InterPro" id="IPR007863">
    <property type="entry name" value="Peptidase_M16_C"/>
</dbReference>
<comment type="caution">
    <text evidence="2">The sequence shown here is derived from an EMBL/GenBank/DDBJ whole genome shotgun (WGS) entry which is preliminary data.</text>
</comment>
<evidence type="ECO:0000259" key="1">
    <source>
        <dbReference type="Pfam" id="PF05193"/>
    </source>
</evidence>
<dbReference type="InterPro" id="IPR050361">
    <property type="entry name" value="MPP/UQCRC_Complex"/>
</dbReference>
<dbReference type="Proteomes" id="UP000770785">
    <property type="component" value="Unassembled WGS sequence"/>
</dbReference>
<dbReference type="SUPFAM" id="SSF63411">
    <property type="entry name" value="LuxS/MPP-like metallohydrolase"/>
    <property type="match status" value="2"/>
</dbReference>
<proteinExistence type="predicted"/>
<dbReference type="Gene3D" id="3.30.830.10">
    <property type="entry name" value="Metalloenzyme, LuxS/M16 peptidase-like"/>
    <property type="match status" value="2"/>
</dbReference>
<dbReference type="Pfam" id="PF05193">
    <property type="entry name" value="Peptidase_M16_C"/>
    <property type="match status" value="1"/>
</dbReference>
<accession>A0ABX0XGF9</accession>
<name>A0ABX0XGF9_9BACT</name>
<evidence type="ECO:0000313" key="3">
    <source>
        <dbReference type="Proteomes" id="UP000770785"/>
    </source>
</evidence>
<dbReference type="EMBL" id="JAATJH010000010">
    <property type="protein sequence ID" value="NJC28287.1"/>
    <property type="molecule type" value="Genomic_DNA"/>
</dbReference>
<reference evidence="2 3" key="1">
    <citation type="submission" date="2020-03" db="EMBL/GenBank/DDBJ databases">
        <title>Genomic Encyclopedia of Type Strains, Phase IV (KMG-IV): sequencing the most valuable type-strain genomes for metagenomic binning, comparative biology and taxonomic classification.</title>
        <authorList>
            <person name="Goeker M."/>
        </authorList>
    </citation>
    <scope>NUCLEOTIDE SEQUENCE [LARGE SCALE GENOMIC DNA]</scope>
    <source>
        <strain evidence="2 3">DSM 105096</strain>
    </source>
</reference>
<feature type="domain" description="Peptidase M16 C-terminal" evidence="1">
    <location>
        <begin position="180"/>
        <end position="353"/>
    </location>
</feature>
<dbReference type="PANTHER" id="PTHR11851:SF224">
    <property type="entry name" value="PROCESSING PROTEASE"/>
    <property type="match status" value="1"/>
</dbReference>
<dbReference type="PANTHER" id="PTHR11851">
    <property type="entry name" value="METALLOPROTEASE"/>
    <property type="match status" value="1"/>
</dbReference>
<evidence type="ECO:0000313" key="2">
    <source>
        <dbReference type="EMBL" id="NJC28287.1"/>
    </source>
</evidence>
<sequence length="441" mass="48960">MRKSPPPIHLATIPALLPAERFTLANGLKVVAMGGVDAPVIRAELIWDAGRPFETGKLVSDLTDDLLLEGTDRLTAADLEAYFEQYGTQLDQADVMDTSNLGISTTHRWVGEVLPMMGEIVASSSFTEESFNRLIRQRQQRLRENLSDNDTLAFRLITEATYGTDHPYGYNSYPDLYETLQLDQIRAYYRSHYHAGNATLFLAGQLNDDILKIVEQSFGGLPTGERAVAVDLPTIPKRPRLLQVSRPRAEQSMIRTGRAGIDIRHPDHAALVVLDTIYGGYFGSRLMRNIREEKGLTYGIESEVDTYRFDGDFGVSADVANESLGAVRQEIALEGERLRQDLIEPSELEMVRAYLSGTVANSLDGVFGHAYRHRAAIIKDYEPHGYLQQLSQTILEITPEKIRKVAQRYLDPAGEWEVVLGGGGVIGEAGLIEDPTARLGL</sequence>
<protein>
    <submittedName>
        <fullName evidence="2">Zn-dependent peptidase</fullName>
    </submittedName>
</protein>
<gene>
    <name evidence="2" type="ORF">GGR27_003810</name>
</gene>
<organism evidence="2 3">
    <name type="scientific">Neolewinella antarctica</name>
    <dbReference type="NCBI Taxonomy" id="442734"/>
    <lineage>
        <taxon>Bacteria</taxon>
        <taxon>Pseudomonadati</taxon>
        <taxon>Bacteroidota</taxon>
        <taxon>Saprospiria</taxon>
        <taxon>Saprospirales</taxon>
        <taxon>Lewinellaceae</taxon>
        <taxon>Neolewinella</taxon>
    </lineage>
</organism>
<dbReference type="InterPro" id="IPR011249">
    <property type="entry name" value="Metalloenz_LuxS/M16"/>
</dbReference>
<keyword evidence="3" id="KW-1185">Reference proteome</keyword>
<dbReference type="RefSeq" id="WP_168040143.1">
    <property type="nucleotide sequence ID" value="NZ_JAATJH010000010.1"/>
</dbReference>